<protein>
    <submittedName>
        <fullName evidence="1">Uncharacterized protein</fullName>
    </submittedName>
</protein>
<dbReference type="Proteomes" id="UP001057402">
    <property type="component" value="Chromosome 4"/>
</dbReference>
<name>A0ACB9RHB1_9MYRT</name>
<dbReference type="EMBL" id="CM042883">
    <property type="protein sequence ID" value="KAI4378556.1"/>
    <property type="molecule type" value="Genomic_DNA"/>
</dbReference>
<sequence>MASEGARICSAIVLALATLLIAYKGEAQFNGCTRVLMTLTPCLNYVSGNTSSPSSTCCSTLANVVQSQPRCLCLLLNGAMSSYGYNINQTLALTLPGACNVQTPAVSQCNAAAPSSPPLDSPPADSSDNTPTTPATSSTPTVPSGSKTVPTTTTSDGTKVKGLSAGSILLTAALAAITSGAFTF</sequence>
<reference evidence="2" key="1">
    <citation type="journal article" date="2023" name="Front. Plant Sci.">
        <title>Chromosomal-level genome assembly of Melastoma candidum provides insights into trichome evolution.</title>
        <authorList>
            <person name="Zhong Y."/>
            <person name="Wu W."/>
            <person name="Sun C."/>
            <person name="Zou P."/>
            <person name="Liu Y."/>
            <person name="Dai S."/>
            <person name="Zhou R."/>
        </authorList>
    </citation>
    <scope>NUCLEOTIDE SEQUENCE [LARGE SCALE GENOMIC DNA]</scope>
</reference>
<evidence type="ECO:0000313" key="2">
    <source>
        <dbReference type="Proteomes" id="UP001057402"/>
    </source>
</evidence>
<evidence type="ECO:0000313" key="1">
    <source>
        <dbReference type="EMBL" id="KAI4378556.1"/>
    </source>
</evidence>
<gene>
    <name evidence="1" type="ORF">MLD38_016019</name>
</gene>
<comment type="caution">
    <text evidence="1">The sequence shown here is derived from an EMBL/GenBank/DDBJ whole genome shotgun (WGS) entry which is preliminary data.</text>
</comment>
<keyword evidence="2" id="KW-1185">Reference proteome</keyword>
<accession>A0ACB9RHB1</accession>
<proteinExistence type="predicted"/>
<organism evidence="1 2">
    <name type="scientific">Melastoma candidum</name>
    <dbReference type="NCBI Taxonomy" id="119954"/>
    <lineage>
        <taxon>Eukaryota</taxon>
        <taxon>Viridiplantae</taxon>
        <taxon>Streptophyta</taxon>
        <taxon>Embryophyta</taxon>
        <taxon>Tracheophyta</taxon>
        <taxon>Spermatophyta</taxon>
        <taxon>Magnoliopsida</taxon>
        <taxon>eudicotyledons</taxon>
        <taxon>Gunneridae</taxon>
        <taxon>Pentapetalae</taxon>
        <taxon>rosids</taxon>
        <taxon>malvids</taxon>
        <taxon>Myrtales</taxon>
        <taxon>Melastomataceae</taxon>
        <taxon>Melastomatoideae</taxon>
        <taxon>Melastomateae</taxon>
        <taxon>Melastoma</taxon>
    </lineage>
</organism>